<feature type="transmembrane region" description="Helical" evidence="1">
    <location>
        <begin position="206"/>
        <end position="226"/>
    </location>
</feature>
<keyword evidence="1" id="KW-1133">Transmembrane helix</keyword>
<dbReference type="AlphaFoldDB" id="A0AAP5BMG2"/>
<feature type="domain" description="Acyltransferase 3" evidence="2">
    <location>
        <begin position="13"/>
        <end position="338"/>
    </location>
</feature>
<dbReference type="PANTHER" id="PTHR23028:SF53">
    <property type="entry name" value="ACYL_TRANSF_3 DOMAIN-CONTAINING PROTEIN"/>
    <property type="match status" value="1"/>
</dbReference>
<dbReference type="GO" id="GO:0016020">
    <property type="term" value="C:membrane"/>
    <property type="evidence" value="ECO:0007669"/>
    <property type="project" value="TreeGrafter"/>
</dbReference>
<dbReference type="EMBL" id="JAPKHW010000080">
    <property type="protein sequence ID" value="MCX4152217.1"/>
    <property type="molecule type" value="Genomic_DNA"/>
</dbReference>
<gene>
    <name evidence="4" type="ORF">NIE36_43700</name>
    <name evidence="3" type="ORF">OSB80_43810</name>
</gene>
<dbReference type="InterPro" id="IPR050879">
    <property type="entry name" value="Acyltransferase_3"/>
</dbReference>
<dbReference type="GO" id="GO:0016747">
    <property type="term" value="F:acyltransferase activity, transferring groups other than amino-acyl groups"/>
    <property type="evidence" value="ECO:0007669"/>
    <property type="project" value="InterPro"/>
</dbReference>
<dbReference type="RefSeq" id="WP_266262167.1">
    <property type="nucleotide sequence ID" value="NZ_JAMXWF010000080.1"/>
</dbReference>
<keyword evidence="4" id="KW-0012">Acyltransferase</keyword>
<dbReference type="Proteomes" id="UP001209412">
    <property type="component" value="Unassembled WGS sequence"/>
</dbReference>
<evidence type="ECO:0000313" key="6">
    <source>
        <dbReference type="Proteomes" id="UP001242288"/>
    </source>
</evidence>
<keyword evidence="5" id="KW-1185">Reference proteome</keyword>
<keyword evidence="4" id="KW-0808">Transferase</keyword>
<feature type="transmembrane region" description="Helical" evidence="1">
    <location>
        <begin position="266"/>
        <end position="288"/>
    </location>
</feature>
<name>A0AAP5BMG2_9BURK</name>
<keyword evidence="1" id="KW-0812">Transmembrane</keyword>
<sequence length="397" mass="44828">MQFLEESQSHQKNADIEVLRSFAILSTLVSHLDILFFWGSDKFDAFQRTFFLWGGVDLFFCISGYVITGNLLRSLSDARSGRFRDFAIPFWIRRAWRILPSAWLWILVPLALSITFNRTGYLGTPEGNLIDGASIVAQIANFHIWSCYAIPGITCGVNQVYWSLSLEEQSYILLPILLFFANRRTVVPTLCAIVLAQLFLHRPVLSFLWFTRTDALALGALIAIFQQSNFFNSIEPRALSRGWVAAIVLAIFCAVLSVIPGALVRIPFHTGLLALVSAVMVWIASYGKGYTWPDGAIKRAMVYVGSRSYAIYLIHVPTYRVTRELWMHLAPHGAVIDGTYSLRFVLTAIPLVLVLAELNYRLIETPLRLHGARVADRWRQSRTKMQAVSHGTPDRIT</sequence>
<evidence type="ECO:0000313" key="4">
    <source>
        <dbReference type="EMBL" id="MDQ6414028.1"/>
    </source>
</evidence>
<organism evidence="4 6">
    <name type="scientific">Paraburkholderia madseniana</name>
    <dbReference type="NCBI Taxonomy" id="2599607"/>
    <lineage>
        <taxon>Bacteria</taxon>
        <taxon>Pseudomonadati</taxon>
        <taxon>Pseudomonadota</taxon>
        <taxon>Betaproteobacteria</taxon>
        <taxon>Burkholderiales</taxon>
        <taxon>Burkholderiaceae</taxon>
        <taxon>Paraburkholderia</taxon>
    </lineage>
</organism>
<dbReference type="InterPro" id="IPR002656">
    <property type="entry name" value="Acyl_transf_3_dom"/>
</dbReference>
<reference evidence="4" key="1">
    <citation type="submission" date="2022-06" db="EMBL/GenBank/DDBJ databases">
        <title>PHB producers.</title>
        <authorList>
            <person name="Besaury L."/>
        </authorList>
    </citation>
    <scope>NUCLEOTIDE SEQUENCE</scope>
    <source>
        <strain evidence="4 5">SEWS6</strain>
    </source>
</reference>
<evidence type="ECO:0000313" key="5">
    <source>
        <dbReference type="Proteomes" id="UP001209412"/>
    </source>
</evidence>
<evidence type="ECO:0000313" key="3">
    <source>
        <dbReference type="EMBL" id="MCX4152217.1"/>
    </source>
</evidence>
<feature type="transmembrane region" description="Helical" evidence="1">
    <location>
        <begin position="21"/>
        <end position="38"/>
    </location>
</feature>
<keyword evidence="1" id="KW-0472">Membrane</keyword>
<protein>
    <submittedName>
        <fullName evidence="4">Acyltransferase</fullName>
    </submittedName>
</protein>
<dbReference type="Pfam" id="PF01757">
    <property type="entry name" value="Acyl_transf_3"/>
    <property type="match status" value="1"/>
</dbReference>
<dbReference type="Proteomes" id="UP001242288">
    <property type="component" value="Unassembled WGS sequence"/>
</dbReference>
<dbReference type="PANTHER" id="PTHR23028">
    <property type="entry name" value="ACETYLTRANSFERASE"/>
    <property type="match status" value="1"/>
</dbReference>
<comment type="caution">
    <text evidence="4">The sequence shown here is derived from an EMBL/GenBank/DDBJ whole genome shotgun (WGS) entry which is preliminary data.</text>
</comment>
<dbReference type="EMBL" id="JAMXWF010000080">
    <property type="protein sequence ID" value="MDQ6414028.1"/>
    <property type="molecule type" value="Genomic_DNA"/>
</dbReference>
<dbReference type="GO" id="GO:0009103">
    <property type="term" value="P:lipopolysaccharide biosynthetic process"/>
    <property type="evidence" value="ECO:0007669"/>
    <property type="project" value="TreeGrafter"/>
</dbReference>
<feature type="transmembrane region" description="Helical" evidence="1">
    <location>
        <begin position="340"/>
        <end position="360"/>
    </location>
</feature>
<feature type="transmembrane region" description="Helical" evidence="1">
    <location>
        <begin position="238"/>
        <end position="260"/>
    </location>
</feature>
<evidence type="ECO:0000259" key="2">
    <source>
        <dbReference type="Pfam" id="PF01757"/>
    </source>
</evidence>
<evidence type="ECO:0000256" key="1">
    <source>
        <dbReference type="SAM" id="Phobius"/>
    </source>
</evidence>
<feature type="transmembrane region" description="Helical" evidence="1">
    <location>
        <begin position="50"/>
        <end position="72"/>
    </location>
</feature>
<accession>A0AAP5BMG2</accession>
<proteinExistence type="predicted"/>